<comment type="similarity">
    <text evidence="3">Belongs to the acetyltransferase family. RimJ subfamily.</text>
</comment>
<dbReference type="AlphaFoldDB" id="A0A165NDU6"/>
<dbReference type="EMBL" id="KV425639">
    <property type="protein sequence ID" value="KZT19510.1"/>
    <property type="molecule type" value="Genomic_DNA"/>
</dbReference>
<dbReference type="SUPFAM" id="SSF55729">
    <property type="entry name" value="Acyl-CoA N-acyltransferases (Nat)"/>
    <property type="match status" value="1"/>
</dbReference>
<evidence type="ECO:0000256" key="1">
    <source>
        <dbReference type="ARBA" id="ARBA00022679"/>
    </source>
</evidence>
<dbReference type="PANTHER" id="PTHR43792:SF8">
    <property type="entry name" value="[RIBOSOMAL PROTEIN US5]-ALANINE N-ACETYLTRANSFERASE"/>
    <property type="match status" value="1"/>
</dbReference>
<dbReference type="Proteomes" id="UP000076761">
    <property type="component" value="Unassembled WGS sequence"/>
</dbReference>
<reference evidence="5 6" key="1">
    <citation type="journal article" date="2016" name="Mol. Biol. Evol.">
        <title>Comparative Genomics of Early-Diverging Mushroom-Forming Fungi Provides Insights into the Origins of Lignocellulose Decay Capabilities.</title>
        <authorList>
            <person name="Nagy L.G."/>
            <person name="Riley R."/>
            <person name="Tritt A."/>
            <person name="Adam C."/>
            <person name="Daum C."/>
            <person name="Floudas D."/>
            <person name="Sun H."/>
            <person name="Yadav J.S."/>
            <person name="Pangilinan J."/>
            <person name="Larsson K.H."/>
            <person name="Matsuura K."/>
            <person name="Barry K."/>
            <person name="Labutti K."/>
            <person name="Kuo R."/>
            <person name="Ohm R.A."/>
            <person name="Bhattacharya S.S."/>
            <person name="Shirouzu T."/>
            <person name="Yoshinaga Y."/>
            <person name="Martin F.M."/>
            <person name="Grigoriev I.V."/>
            <person name="Hibbett D.S."/>
        </authorList>
    </citation>
    <scope>NUCLEOTIDE SEQUENCE [LARGE SCALE GENOMIC DNA]</scope>
    <source>
        <strain evidence="5 6">HHB14362 ss-1</strain>
    </source>
</reference>
<dbReference type="InterPro" id="IPR000182">
    <property type="entry name" value="GNAT_dom"/>
</dbReference>
<organism evidence="5 6">
    <name type="scientific">Neolentinus lepideus HHB14362 ss-1</name>
    <dbReference type="NCBI Taxonomy" id="1314782"/>
    <lineage>
        <taxon>Eukaryota</taxon>
        <taxon>Fungi</taxon>
        <taxon>Dikarya</taxon>
        <taxon>Basidiomycota</taxon>
        <taxon>Agaricomycotina</taxon>
        <taxon>Agaricomycetes</taxon>
        <taxon>Gloeophyllales</taxon>
        <taxon>Gloeophyllaceae</taxon>
        <taxon>Neolentinus</taxon>
    </lineage>
</organism>
<dbReference type="Gene3D" id="3.40.630.30">
    <property type="match status" value="1"/>
</dbReference>
<dbReference type="OrthoDB" id="630895at2759"/>
<feature type="domain" description="N-acetyltransferase" evidence="4">
    <location>
        <begin position="7"/>
        <end position="167"/>
    </location>
</feature>
<evidence type="ECO:0000313" key="5">
    <source>
        <dbReference type="EMBL" id="KZT19510.1"/>
    </source>
</evidence>
<keyword evidence="1 5" id="KW-0808">Transferase</keyword>
<dbReference type="CDD" id="cd04301">
    <property type="entry name" value="NAT_SF"/>
    <property type="match status" value="1"/>
</dbReference>
<dbReference type="GO" id="GO:0016747">
    <property type="term" value="F:acyltransferase activity, transferring groups other than amino-acyl groups"/>
    <property type="evidence" value="ECO:0007669"/>
    <property type="project" value="InterPro"/>
</dbReference>
<evidence type="ECO:0000313" key="6">
    <source>
        <dbReference type="Proteomes" id="UP000076761"/>
    </source>
</evidence>
<evidence type="ECO:0000256" key="2">
    <source>
        <dbReference type="ARBA" id="ARBA00023315"/>
    </source>
</evidence>
<sequence length="184" mass="21302">MFETDRLILRGFRESDVEVLLKLFNDPATQRYLWPDYLSPRGEKFVKDVLKPGMEKATLYVIITSKDKDGEAMGYAALTVNTPKNRDGHLEIGLLPEWQGKGYGTEALRFVVDHGFREFQLHRASLGVLEGNVAARAMYTKLGFREEGRKRQKNWVNGHWEDAIMMGMIDHEWAEWDQLRQQGN</sequence>
<dbReference type="PANTHER" id="PTHR43792">
    <property type="entry name" value="GNAT FAMILY, PUTATIVE (AFU_ORTHOLOGUE AFUA_3G00765)-RELATED-RELATED"/>
    <property type="match status" value="1"/>
</dbReference>
<evidence type="ECO:0000259" key="4">
    <source>
        <dbReference type="PROSITE" id="PS51186"/>
    </source>
</evidence>
<evidence type="ECO:0000256" key="3">
    <source>
        <dbReference type="ARBA" id="ARBA00038502"/>
    </source>
</evidence>
<dbReference type="Pfam" id="PF13302">
    <property type="entry name" value="Acetyltransf_3"/>
    <property type="match status" value="1"/>
</dbReference>
<protein>
    <submittedName>
        <fullName evidence="5">Acyl-CoA N-acyltransferase</fullName>
    </submittedName>
</protein>
<gene>
    <name evidence="5" type="ORF">NEOLEDRAFT_1141965</name>
</gene>
<keyword evidence="6" id="KW-1185">Reference proteome</keyword>
<dbReference type="InterPro" id="IPR016181">
    <property type="entry name" value="Acyl_CoA_acyltransferase"/>
</dbReference>
<dbReference type="STRING" id="1314782.A0A165NDU6"/>
<dbReference type="InterPro" id="IPR051531">
    <property type="entry name" value="N-acetyltransferase"/>
</dbReference>
<keyword evidence="2 5" id="KW-0012">Acyltransferase</keyword>
<accession>A0A165NDU6</accession>
<dbReference type="InParanoid" id="A0A165NDU6"/>
<dbReference type="PROSITE" id="PS51186">
    <property type="entry name" value="GNAT"/>
    <property type="match status" value="1"/>
</dbReference>
<proteinExistence type="inferred from homology"/>
<name>A0A165NDU6_9AGAM</name>